<dbReference type="KEGG" id="uma:UMAG_06165"/>
<accession>A0A0D1DT79</accession>
<dbReference type="AlphaFoldDB" id="A0A0D1DT79"/>
<feature type="region of interest" description="Disordered" evidence="1">
    <location>
        <begin position="133"/>
        <end position="210"/>
    </location>
</feature>
<dbReference type="VEuPathDB" id="FungiDB:UMAG_06165"/>
<dbReference type="Proteomes" id="UP000000561">
    <property type="component" value="Chromosome 22"/>
</dbReference>
<proteinExistence type="predicted"/>
<dbReference type="OrthoDB" id="2556775at2759"/>
<evidence type="ECO:0000256" key="1">
    <source>
        <dbReference type="SAM" id="MobiDB-lite"/>
    </source>
</evidence>
<gene>
    <name evidence="2" type="ORF">UMAG_06165</name>
</gene>
<evidence type="ECO:0000313" key="2">
    <source>
        <dbReference type="EMBL" id="KIS65785.1"/>
    </source>
</evidence>
<dbReference type="GeneID" id="23565848"/>
<dbReference type="RefSeq" id="XP_011392542.1">
    <property type="nucleotide sequence ID" value="XM_011394240.1"/>
</dbReference>
<reference evidence="2 3" key="1">
    <citation type="journal article" date="2006" name="Nature">
        <title>Insights from the genome of the biotrophic fungal plant pathogen Ustilago maydis.</title>
        <authorList>
            <person name="Kamper J."/>
            <person name="Kahmann R."/>
            <person name="Bolker M."/>
            <person name="Ma L.J."/>
            <person name="Brefort T."/>
            <person name="Saville B.J."/>
            <person name="Banuett F."/>
            <person name="Kronstad J.W."/>
            <person name="Gold S.E."/>
            <person name="Muller O."/>
            <person name="Perlin M.H."/>
            <person name="Wosten H.A."/>
            <person name="de Vries R."/>
            <person name="Ruiz-Herrera J."/>
            <person name="Reynaga-Pena C.G."/>
            <person name="Snetselaar K."/>
            <person name="McCann M."/>
            <person name="Perez-Martin J."/>
            <person name="Feldbrugge M."/>
            <person name="Basse C.W."/>
            <person name="Steinberg G."/>
            <person name="Ibeas J.I."/>
            <person name="Holloman W."/>
            <person name="Guzman P."/>
            <person name="Farman M."/>
            <person name="Stajich J.E."/>
            <person name="Sentandreu R."/>
            <person name="Gonzalez-Prieto J.M."/>
            <person name="Kennell J.C."/>
            <person name="Molina L."/>
            <person name="Schirawski J."/>
            <person name="Mendoza-Mendoza A."/>
            <person name="Greilinger D."/>
            <person name="Munch K."/>
            <person name="Rossel N."/>
            <person name="Scherer M."/>
            <person name="Vranes M."/>
            <person name="Ladendorf O."/>
            <person name="Vincon V."/>
            <person name="Fuchs U."/>
            <person name="Sandrock B."/>
            <person name="Meng S."/>
            <person name="Ho E.C."/>
            <person name="Cahill M.J."/>
            <person name="Boyce K.J."/>
            <person name="Klose J."/>
            <person name="Klosterman S.J."/>
            <person name="Deelstra H.J."/>
            <person name="Ortiz-Castellanos L."/>
            <person name="Li W."/>
            <person name="Sanchez-Alonso P."/>
            <person name="Schreier P.H."/>
            <person name="Hauser-Hahn I."/>
            <person name="Vaupel M."/>
            <person name="Koopmann E."/>
            <person name="Friedrich G."/>
            <person name="Voss H."/>
            <person name="Schluter T."/>
            <person name="Margolis J."/>
            <person name="Platt D."/>
            <person name="Swimmer C."/>
            <person name="Gnirke A."/>
            <person name="Chen F."/>
            <person name="Vysotskaia V."/>
            <person name="Mannhaupt G."/>
            <person name="Guldener U."/>
            <person name="Munsterkotter M."/>
            <person name="Haase D."/>
            <person name="Oesterheld M."/>
            <person name="Mewes H.W."/>
            <person name="Mauceli E.W."/>
            <person name="DeCaprio D."/>
            <person name="Wade C.M."/>
            <person name="Butler J."/>
            <person name="Young S."/>
            <person name="Jaffe D.B."/>
            <person name="Calvo S."/>
            <person name="Nusbaum C."/>
            <person name="Galagan J."/>
            <person name="Birren B.W."/>
        </authorList>
    </citation>
    <scope>NUCLEOTIDE SEQUENCE [LARGE SCALE GENOMIC DNA]</scope>
    <source>
        <strain evidence="3">DSM 14603 / FGSC 9021 / UM521</strain>
    </source>
</reference>
<keyword evidence="3" id="KW-1185">Reference proteome</keyword>
<evidence type="ECO:0000313" key="3">
    <source>
        <dbReference type="Proteomes" id="UP000000561"/>
    </source>
</evidence>
<dbReference type="EMBL" id="CM003161">
    <property type="protein sequence ID" value="KIS65785.1"/>
    <property type="molecule type" value="Genomic_DNA"/>
</dbReference>
<name>A0A0D1DT79_MYCMD</name>
<sequence length="210" mass="23349">MDARHGIRTTSRRLKRMFSRKRLERGECDQASCSSSSSECESSSCSSIASSCTRKTLDPHCIRASTFEWTWNWDSNWTPDGFCADQVAPGFATSLSLRTPTLPISPKTSVDVSYPDSHASSYRPIHRHSLTSYFSDDASDTDHNSPLPSPPHAHLAPLPTSPLTPEPPTRPSIVLPTHLARLTKRNTYTIRRKPAPSWTAPRPVSPHLRS</sequence>
<dbReference type="InParanoid" id="A0A0D1DT79"/>
<dbReference type="eggNOG" id="ENOG502TBJD">
    <property type="taxonomic scope" value="Eukaryota"/>
</dbReference>
<feature type="compositionally biased region" description="Pro residues" evidence="1">
    <location>
        <begin position="159"/>
        <end position="170"/>
    </location>
</feature>
<organism evidence="2 3">
    <name type="scientific">Mycosarcoma maydis</name>
    <name type="common">Corn smut fungus</name>
    <name type="synonym">Ustilago maydis</name>
    <dbReference type="NCBI Taxonomy" id="5270"/>
    <lineage>
        <taxon>Eukaryota</taxon>
        <taxon>Fungi</taxon>
        <taxon>Dikarya</taxon>
        <taxon>Basidiomycota</taxon>
        <taxon>Ustilaginomycotina</taxon>
        <taxon>Ustilaginomycetes</taxon>
        <taxon>Ustilaginales</taxon>
        <taxon>Ustilaginaceae</taxon>
        <taxon>Mycosarcoma</taxon>
    </lineage>
</organism>
<protein>
    <submittedName>
        <fullName evidence="2">Uncharacterized protein</fullName>
    </submittedName>
</protein>